<evidence type="ECO:0000256" key="5">
    <source>
        <dbReference type="ARBA" id="ARBA00023136"/>
    </source>
</evidence>
<feature type="region of interest" description="Disordered" evidence="6">
    <location>
        <begin position="1"/>
        <end position="40"/>
    </location>
</feature>
<name>A0ABR7LT54_9ACTN</name>
<feature type="transmembrane region" description="Helical" evidence="7">
    <location>
        <begin position="197"/>
        <end position="217"/>
    </location>
</feature>
<evidence type="ECO:0000256" key="3">
    <source>
        <dbReference type="ARBA" id="ARBA00022692"/>
    </source>
</evidence>
<evidence type="ECO:0000313" key="10">
    <source>
        <dbReference type="Proteomes" id="UP000805614"/>
    </source>
</evidence>
<comment type="subcellular location">
    <subcellularLocation>
        <location evidence="1">Cell membrane</location>
        <topology evidence="1">Multi-pass membrane protein</topology>
    </subcellularLocation>
</comment>
<evidence type="ECO:0000259" key="8">
    <source>
        <dbReference type="Pfam" id="PF06271"/>
    </source>
</evidence>
<comment type="caution">
    <text evidence="9">The sequence shown here is derived from an EMBL/GenBank/DDBJ whole genome shotgun (WGS) entry which is preliminary data.</text>
</comment>
<evidence type="ECO:0000256" key="6">
    <source>
        <dbReference type="SAM" id="MobiDB-lite"/>
    </source>
</evidence>
<accession>A0ABR7LT54</accession>
<organism evidence="9 10">
    <name type="scientific">Actinomadura alba</name>
    <dbReference type="NCBI Taxonomy" id="406431"/>
    <lineage>
        <taxon>Bacteria</taxon>
        <taxon>Bacillati</taxon>
        <taxon>Actinomycetota</taxon>
        <taxon>Actinomycetes</taxon>
        <taxon>Streptosporangiales</taxon>
        <taxon>Thermomonosporaceae</taxon>
        <taxon>Actinomadura</taxon>
    </lineage>
</organism>
<keyword evidence="5 7" id="KW-0472">Membrane</keyword>
<dbReference type="EMBL" id="JABVEC010000016">
    <property type="protein sequence ID" value="MBC6467964.1"/>
    <property type="molecule type" value="Genomic_DNA"/>
</dbReference>
<dbReference type="InterPro" id="IPR051791">
    <property type="entry name" value="Pra-immunoreactive"/>
</dbReference>
<evidence type="ECO:0000256" key="7">
    <source>
        <dbReference type="SAM" id="Phobius"/>
    </source>
</evidence>
<keyword evidence="10" id="KW-1185">Reference proteome</keyword>
<protein>
    <submittedName>
        <fullName evidence="9">RDD family protein</fullName>
    </submittedName>
</protein>
<reference evidence="9 10" key="1">
    <citation type="submission" date="2020-06" db="EMBL/GenBank/DDBJ databases">
        <title>Actinomadura xiongansis sp. nov., isolated from soil of Baiyangdian.</title>
        <authorList>
            <person name="Zhang X."/>
        </authorList>
    </citation>
    <scope>NUCLEOTIDE SEQUENCE [LARGE SCALE GENOMIC DNA]</scope>
    <source>
        <strain evidence="9 10">HBUM206468</strain>
    </source>
</reference>
<dbReference type="PANTHER" id="PTHR36115">
    <property type="entry name" value="PROLINE-RICH ANTIGEN HOMOLOG-RELATED"/>
    <property type="match status" value="1"/>
</dbReference>
<dbReference type="Proteomes" id="UP000805614">
    <property type="component" value="Unassembled WGS sequence"/>
</dbReference>
<keyword evidence="4 7" id="KW-1133">Transmembrane helix</keyword>
<dbReference type="InterPro" id="IPR010432">
    <property type="entry name" value="RDD"/>
</dbReference>
<keyword evidence="3 7" id="KW-0812">Transmembrane</keyword>
<evidence type="ECO:0000256" key="1">
    <source>
        <dbReference type="ARBA" id="ARBA00004651"/>
    </source>
</evidence>
<evidence type="ECO:0000313" key="9">
    <source>
        <dbReference type="EMBL" id="MBC6467964.1"/>
    </source>
</evidence>
<feature type="transmembrane region" description="Helical" evidence="7">
    <location>
        <begin position="173"/>
        <end position="191"/>
    </location>
</feature>
<sequence>MSEPPYGGRRHSPQRSGDPSYGSPAYGHSPYGASQRQDHYGHQPQYDSYGSYAAGPSPAADLPLAPIHRRAGARVMDNVLVAVFGFALILPIAIGALGLDSPGSKTRDEGGVWTWPIIFVLFTVLSLLPFLYEAVQLGVWGQTLGKRWFGLRVVKVDPAGDPLDVFTAVWRPAINHVVYQLGFFFFLILAVKVFDFAAYGVLLVSLGTLVAYLWAIWDRPLNQAVHDRFAGTIVIDDRVEWE</sequence>
<dbReference type="Pfam" id="PF06271">
    <property type="entry name" value="RDD"/>
    <property type="match status" value="1"/>
</dbReference>
<keyword evidence="2" id="KW-1003">Cell membrane</keyword>
<evidence type="ECO:0000256" key="2">
    <source>
        <dbReference type="ARBA" id="ARBA00022475"/>
    </source>
</evidence>
<feature type="domain" description="RDD" evidence="8">
    <location>
        <begin position="65"/>
        <end position="231"/>
    </location>
</feature>
<gene>
    <name evidence="9" type="ORF">HKK74_21055</name>
</gene>
<proteinExistence type="predicted"/>
<evidence type="ECO:0000256" key="4">
    <source>
        <dbReference type="ARBA" id="ARBA00022989"/>
    </source>
</evidence>
<feature type="transmembrane region" description="Helical" evidence="7">
    <location>
        <begin position="111"/>
        <end position="132"/>
    </location>
</feature>
<feature type="transmembrane region" description="Helical" evidence="7">
    <location>
        <begin position="79"/>
        <end position="99"/>
    </location>
</feature>